<name>A0ABR7YR31_9SPHI</name>
<feature type="domain" description="FAD-dependent urate hydroxylase HpyO/Asp monooxygenase CreE-like FAD/NAD(P)-binding" evidence="1">
    <location>
        <begin position="35"/>
        <end position="196"/>
    </location>
</feature>
<dbReference type="InterPro" id="IPR052189">
    <property type="entry name" value="L-asp_N-monooxygenase_NS-form"/>
</dbReference>
<dbReference type="Pfam" id="PF13454">
    <property type="entry name" value="NAD_binding_9"/>
    <property type="match status" value="1"/>
</dbReference>
<dbReference type="RefSeq" id="WP_190994674.1">
    <property type="nucleotide sequence ID" value="NZ_JACOIK010000008.1"/>
</dbReference>
<dbReference type="SUPFAM" id="SSF51905">
    <property type="entry name" value="FAD/NAD(P)-binding domain"/>
    <property type="match status" value="1"/>
</dbReference>
<proteinExistence type="predicted"/>
<accession>A0ABR7YR31</accession>
<dbReference type="EMBL" id="JACOIK010000008">
    <property type="protein sequence ID" value="MBD1433727.1"/>
    <property type="molecule type" value="Genomic_DNA"/>
</dbReference>
<organism evidence="2 3">
    <name type="scientific">Sphingobacterium micropteri</name>
    <dbReference type="NCBI Taxonomy" id="2763501"/>
    <lineage>
        <taxon>Bacteria</taxon>
        <taxon>Pseudomonadati</taxon>
        <taxon>Bacteroidota</taxon>
        <taxon>Sphingobacteriia</taxon>
        <taxon>Sphingobacteriales</taxon>
        <taxon>Sphingobacteriaceae</taxon>
        <taxon>Sphingobacterium</taxon>
    </lineage>
</organism>
<dbReference type="Proteomes" id="UP000602759">
    <property type="component" value="Unassembled WGS sequence"/>
</dbReference>
<evidence type="ECO:0000313" key="2">
    <source>
        <dbReference type="EMBL" id="MBD1433727.1"/>
    </source>
</evidence>
<dbReference type="Gene3D" id="3.50.50.60">
    <property type="entry name" value="FAD/NAD(P)-binding domain"/>
    <property type="match status" value="1"/>
</dbReference>
<dbReference type="PANTHER" id="PTHR40254">
    <property type="entry name" value="BLR0577 PROTEIN"/>
    <property type="match status" value="1"/>
</dbReference>
<dbReference type="PANTHER" id="PTHR40254:SF1">
    <property type="entry name" value="BLR0577 PROTEIN"/>
    <property type="match status" value="1"/>
</dbReference>
<evidence type="ECO:0000313" key="3">
    <source>
        <dbReference type="Proteomes" id="UP000602759"/>
    </source>
</evidence>
<keyword evidence="3" id="KW-1185">Reference proteome</keyword>
<dbReference type="InterPro" id="IPR036188">
    <property type="entry name" value="FAD/NAD-bd_sf"/>
</dbReference>
<dbReference type="InterPro" id="IPR038732">
    <property type="entry name" value="HpyO/CreE_NAD-binding"/>
</dbReference>
<gene>
    <name evidence="2" type="ORF">H8B06_12885</name>
</gene>
<protein>
    <submittedName>
        <fullName evidence="2">FAD/NAD(P)-binding protein</fullName>
    </submittedName>
</protein>
<reference evidence="2 3" key="1">
    <citation type="submission" date="2020-08" db="EMBL/GenBank/DDBJ databases">
        <title>Sphingobacterium sp. DN00404 isolated from aquaculture water.</title>
        <authorList>
            <person name="Zhang M."/>
        </authorList>
    </citation>
    <scope>NUCLEOTIDE SEQUENCE [LARGE SCALE GENOMIC DNA]</scope>
    <source>
        <strain evidence="2 3">DN00404</strain>
    </source>
</reference>
<comment type="caution">
    <text evidence="2">The sequence shown here is derived from an EMBL/GenBank/DDBJ whole genome shotgun (WGS) entry which is preliminary data.</text>
</comment>
<sequence length="581" mass="66370">MIWTTEHITPEPDLYSYVQARKPETSPTPESRMIAIMGGGPKGMYALNHFVNQTRLDPTTKHYQVLWFNQDERFACGPNYDIHQPNYLLINYCIGHVHAFHPAYRDIENQRSFVDWLTAVKIVDTVIEPTDFASRALVGHYLQWVAAETIRNLPSNVHVELIPRPVITMTYKDTQVAIETKTKTWEVDSVLLTTGHCYQNSPLIEHTEIPTAMYKRAPYPVSQFATIPPQAQVGIIGIGLTFIDIALALTEGRGGTFEQGTYHRSGKEPVIYPFSRSSLPILCRGAQYQEQRPLYILTESQFKKWMRQSAKIDFLKEILPLIEEEVQLAYYTVAFDVTDLETIRNMIAHIPVSERFMLNNLLRPALNNEEEIIQYIRTNIDEAYKGEEKSPLMAAAAVWSRICSQIAEVYRTVGFTGASQQQLDQYYFSAFNRVSYGPPIANMEKIYALAKAGILRFMAFQNPVISWHSDEQLFSLRDANGKEKQLDILIDARIARPALEKRNAVLYDNLLQKGSIHAYENEGYSPGSLSIDKRGKCTTMESLPVYCYGSNTEGVFFDNDTLSRTKNDTACYWVQETLRQM</sequence>
<evidence type="ECO:0000259" key="1">
    <source>
        <dbReference type="Pfam" id="PF13454"/>
    </source>
</evidence>